<accession>A0AAV7SBG4</accession>
<dbReference type="AlphaFoldDB" id="A0AAV7SBG4"/>
<feature type="region of interest" description="Disordered" evidence="1">
    <location>
        <begin position="1"/>
        <end position="153"/>
    </location>
</feature>
<evidence type="ECO:0000313" key="2">
    <source>
        <dbReference type="EMBL" id="KAJ1161520.1"/>
    </source>
</evidence>
<feature type="compositionally biased region" description="Basic and acidic residues" evidence="1">
    <location>
        <begin position="64"/>
        <end position="74"/>
    </location>
</feature>
<feature type="compositionally biased region" description="Basic and acidic residues" evidence="1">
    <location>
        <begin position="144"/>
        <end position="153"/>
    </location>
</feature>
<proteinExistence type="predicted"/>
<protein>
    <submittedName>
        <fullName evidence="2">Uncharacterized protein</fullName>
    </submittedName>
</protein>
<name>A0AAV7SBG4_PLEWA</name>
<comment type="caution">
    <text evidence="2">The sequence shown here is derived from an EMBL/GenBank/DDBJ whole genome shotgun (WGS) entry which is preliminary data.</text>
</comment>
<evidence type="ECO:0000313" key="3">
    <source>
        <dbReference type="Proteomes" id="UP001066276"/>
    </source>
</evidence>
<dbReference type="EMBL" id="JANPWB010000008">
    <property type="protein sequence ID" value="KAJ1161520.1"/>
    <property type="molecule type" value="Genomic_DNA"/>
</dbReference>
<organism evidence="2 3">
    <name type="scientific">Pleurodeles waltl</name>
    <name type="common">Iberian ribbed newt</name>
    <dbReference type="NCBI Taxonomy" id="8319"/>
    <lineage>
        <taxon>Eukaryota</taxon>
        <taxon>Metazoa</taxon>
        <taxon>Chordata</taxon>
        <taxon>Craniata</taxon>
        <taxon>Vertebrata</taxon>
        <taxon>Euteleostomi</taxon>
        <taxon>Amphibia</taxon>
        <taxon>Batrachia</taxon>
        <taxon>Caudata</taxon>
        <taxon>Salamandroidea</taxon>
        <taxon>Salamandridae</taxon>
        <taxon>Pleurodelinae</taxon>
        <taxon>Pleurodeles</taxon>
    </lineage>
</organism>
<feature type="compositionally biased region" description="Basic and acidic residues" evidence="1">
    <location>
        <begin position="19"/>
        <end position="42"/>
    </location>
</feature>
<reference evidence="2" key="1">
    <citation type="journal article" date="2022" name="bioRxiv">
        <title>Sequencing and chromosome-scale assembly of the giantPleurodeles waltlgenome.</title>
        <authorList>
            <person name="Brown T."/>
            <person name="Elewa A."/>
            <person name="Iarovenko S."/>
            <person name="Subramanian E."/>
            <person name="Araus A.J."/>
            <person name="Petzold A."/>
            <person name="Susuki M."/>
            <person name="Suzuki K.-i.T."/>
            <person name="Hayashi T."/>
            <person name="Toyoda A."/>
            <person name="Oliveira C."/>
            <person name="Osipova E."/>
            <person name="Leigh N.D."/>
            <person name="Simon A."/>
            <person name="Yun M.H."/>
        </authorList>
    </citation>
    <scope>NUCLEOTIDE SEQUENCE</scope>
    <source>
        <strain evidence="2">20211129_DDA</strain>
        <tissue evidence="2">Liver</tissue>
    </source>
</reference>
<feature type="compositionally biased region" description="Basic and acidic residues" evidence="1">
    <location>
        <begin position="110"/>
        <end position="123"/>
    </location>
</feature>
<sequence>MRTLTDASDRDFRVRRRKETTDSRQEEEFRKSERERTEEKTPNTEWKTLGPGGAPNAENTDSPQEGRTERREVNSLKNPGPNASEPSHGPGGSWLSKVRSFIGLRSPHLYKREQGKKTGDEGRAGVGNRKKGTGFAPRALLVRTKKESDNTCQ</sequence>
<keyword evidence="3" id="KW-1185">Reference proteome</keyword>
<evidence type="ECO:0000256" key="1">
    <source>
        <dbReference type="SAM" id="MobiDB-lite"/>
    </source>
</evidence>
<dbReference type="Proteomes" id="UP001066276">
    <property type="component" value="Chromosome 4_2"/>
</dbReference>
<gene>
    <name evidence="2" type="ORF">NDU88_002005</name>
</gene>